<evidence type="ECO:0000313" key="3">
    <source>
        <dbReference type="EMBL" id="SEA55123.1"/>
    </source>
</evidence>
<dbReference type="PROSITE" id="PS51648">
    <property type="entry name" value="YCGL"/>
    <property type="match status" value="1"/>
</dbReference>
<proteinExistence type="inferred from homology"/>
<dbReference type="PANTHER" id="PTHR38109">
    <property type="entry name" value="PROTEIN YCGL"/>
    <property type="match status" value="1"/>
</dbReference>
<dbReference type="AlphaFoldDB" id="A0A1H4C499"/>
<dbReference type="Proteomes" id="UP000242469">
    <property type="component" value="Unassembled WGS sequence"/>
</dbReference>
<dbReference type="EMBL" id="FNRJ01000004">
    <property type="protein sequence ID" value="SEA55123.1"/>
    <property type="molecule type" value="Genomic_DNA"/>
</dbReference>
<feature type="domain" description="YcgL" evidence="2">
    <location>
        <begin position="2"/>
        <end position="87"/>
    </location>
</feature>
<dbReference type="HAMAP" id="MF_01866">
    <property type="entry name" value="UPF0745"/>
    <property type="match status" value="1"/>
</dbReference>
<dbReference type="Gene3D" id="3.10.510.20">
    <property type="entry name" value="YcgL domain"/>
    <property type="match status" value="1"/>
</dbReference>
<evidence type="ECO:0000259" key="2">
    <source>
        <dbReference type="PROSITE" id="PS51648"/>
    </source>
</evidence>
<dbReference type="OrthoDB" id="7062382at2"/>
<dbReference type="Pfam" id="PF05166">
    <property type="entry name" value="YcgL"/>
    <property type="match status" value="1"/>
</dbReference>
<evidence type="ECO:0000256" key="1">
    <source>
        <dbReference type="HAMAP-Rule" id="MF_01866"/>
    </source>
</evidence>
<dbReference type="InterPro" id="IPR038068">
    <property type="entry name" value="YcgL-like_sf"/>
</dbReference>
<dbReference type="SUPFAM" id="SSF160191">
    <property type="entry name" value="YcgL-like"/>
    <property type="match status" value="1"/>
</dbReference>
<organism evidence="3 4">
    <name type="scientific">Marinobacterium iners DSM 11526</name>
    <dbReference type="NCBI Taxonomy" id="1122198"/>
    <lineage>
        <taxon>Bacteria</taxon>
        <taxon>Pseudomonadati</taxon>
        <taxon>Pseudomonadota</taxon>
        <taxon>Gammaproteobacteria</taxon>
        <taxon>Oceanospirillales</taxon>
        <taxon>Oceanospirillaceae</taxon>
        <taxon>Marinobacterium</taxon>
    </lineage>
</organism>
<dbReference type="PANTHER" id="PTHR38109:SF1">
    <property type="entry name" value="PROTEIN YCGL"/>
    <property type="match status" value="1"/>
</dbReference>
<keyword evidence="4" id="KW-1185">Reference proteome</keyword>
<dbReference type="RefSeq" id="WP_091824987.1">
    <property type="nucleotide sequence ID" value="NZ_FNRJ01000004.1"/>
</dbReference>
<sequence length="96" mass="11422">MIILSIFKSPRKDEMYLYVDKREQLERVPEALLEMFGQPVHVMDMPMTPNRKLARVESTAKLLDDLDSRGYYLQMPPQKEEYMLDLFKNRPETGVR</sequence>
<evidence type="ECO:0000313" key="4">
    <source>
        <dbReference type="Proteomes" id="UP000242469"/>
    </source>
</evidence>
<accession>A0A1H4C499</accession>
<name>A0A1H4C499_9GAMM</name>
<protein>
    <recommendedName>
        <fullName evidence="1">YcgL domain-containing protein SAMN02745729_104175</fullName>
    </recommendedName>
</protein>
<reference evidence="4" key="1">
    <citation type="submission" date="2016-10" db="EMBL/GenBank/DDBJ databases">
        <authorList>
            <person name="Varghese N."/>
            <person name="Submissions S."/>
        </authorList>
    </citation>
    <scope>NUCLEOTIDE SEQUENCE [LARGE SCALE GENOMIC DNA]</scope>
    <source>
        <strain evidence="4">DSM 11526</strain>
    </source>
</reference>
<gene>
    <name evidence="3" type="ORF">SAMN02745729_104175</name>
</gene>
<dbReference type="STRING" id="1122198.SAMN02745729_104175"/>
<dbReference type="InterPro" id="IPR027354">
    <property type="entry name" value="YcgL_dom"/>
</dbReference>